<organism evidence="2">
    <name type="scientific">marine sediment metagenome</name>
    <dbReference type="NCBI Taxonomy" id="412755"/>
    <lineage>
        <taxon>unclassified sequences</taxon>
        <taxon>metagenomes</taxon>
        <taxon>ecological metagenomes</taxon>
    </lineage>
</organism>
<accession>X1IKV9</accession>
<dbReference type="AlphaFoldDB" id="X1IKV9"/>
<evidence type="ECO:0008006" key="3">
    <source>
        <dbReference type="Google" id="ProtNLM"/>
    </source>
</evidence>
<reference evidence="2" key="1">
    <citation type="journal article" date="2014" name="Front. Microbiol.">
        <title>High frequency of phylogenetically diverse reductive dehalogenase-homologous genes in deep subseafloor sedimentary metagenomes.</title>
        <authorList>
            <person name="Kawai M."/>
            <person name="Futagami T."/>
            <person name="Toyoda A."/>
            <person name="Takaki Y."/>
            <person name="Nishi S."/>
            <person name="Hori S."/>
            <person name="Arai W."/>
            <person name="Tsubouchi T."/>
            <person name="Morono Y."/>
            <person name="Uchiyama I."/>
            <person name="Ito T."/>
            <person name="Fujiyama A."/>
            <person name="Inagaki F."/>
            <person name="Takami H."/>
        </authorList>
    </citation>
    <scope>NUCLEOTIDE SEQUENCE</scope>
    <source>
        <strain evidence="2">Expedition CK06-06</strain>
    </source>
</reference>
<sequence>MNILSKDFWVIKNWKIGTKILLAFTLVAIVAVGLVGLFAFTTGSSTLEEESFNKLTAVREMKASQIEDYFQTIENQITTLSKDRMIIEAMRRFDGGLHFIAEDLEITDADMEDIDARLYSYYEEEFLPRLIPNLLEDVSVEDYWPEDKNTRILQDLYISSSPYATGSKDFLDDPGDGSSYSQAHAIFHP</sequence>
<evidence type="ECO:0000313" key="2">
    <source>
        <dbReference type="EMBL" id="GAH69900.1"/>
    </source>
</evidence>
<dbReference type="EMBL" id="BARU01028377">
    <property type="protein sequence ID" value="GAH69900.1"/>
    <property type="molecule type" value="Genomic_DNA"/>
</dbReference>
<name>X1IKV9_9ZZZZ</name>
<keyword evidence="1" id="KW-0472">Membrane</keyword>
<proteinExistence type="predicted"/>
<keyword evidence="1" id="KW-1133">Transmembrane helix</keyword>
<feature type="transmembrane region" description="Helical" evidence="1">
    <location>
        <begin position="20"/>
        <end position="40"/>
    </location>
</feature>
<evidence type="ECO:0000256" key="1">
    <source>
        <dbReference type="SAM" id="Phobius"/>
    </source>
</evidence>
<comment type="caution">
    <text evidence="2">The sequence shown here is derived from an EMBL/GenBank/DDBJ whole genome shotgun (WGS) entry which is preliminary data.</text>
</comment>
<keyword evidence="1" id="KW-0812">Transmembrane</keyword>
<protein>
    <recommendedName>
        <fullName evidence="3">Chemotaxis methyl-accepting receptor HlyB-like 4HB MCP domain-containing protein</fullName>
    </recommendedName>
</protein>
<gene>
    <name evidence="2" type="ORF">S03H2_45297</name>
</gene>
<feature type="non-terminal residue" evidence="2">
    <location>
        <position position="189"/>
    </location>
</feature>